<dbReference type="EMBL" id="EAAA01001621">
    <property type="status" value="NOT_ANNOTATED_CDS"/>
    <property type="molecule type" value="Genomic_DNA"/>
</dbReference>
<evidence type="ECO:0000313" key="9">
    <source>
        <dbReference type="Proteomes" id="UP000008144"/>
    </source>
</evidence>
<feature type="domain" description="MARVEL" evidence="7">
    <location>
        <begin position="23"/>
        <end position="151"/>
    </location>
</feature>
<keyword evidence="2 5" id="KW-0812">Transmembrane</keyword>
<accession>A0A1W2WFY9</accession>
<evidence type="ECO:0000256" key="3">
    <source>
        <dbReference type="ARBA" id="ARBA00022989"/>
    </source>
</evidence>
<dbReference type="GeneID" id="100186296"/>
<evidence type="ECO:0000313" key="8">
    <source>
        <dbReference type="Ensembl" id="ENSCINP00000033514.1"/>
    </source>
</evidence>
<protein>
    <submittedName>
        <fullName evidence="8">MARVEL domain-containing protein 1</fullName>
    </submittedName>
</protein>
<keyword evidence="3 6" id="KW-1133">Transmembrane helix</keyword>
<dbReference type="GO" id="GO:0016020">
    <property type="term" value="C:membrane"/>
    <property type="evidence" value="ECO:0000318"/>
    <property type="project" value="GO_Central"/>
</dbReference>
<keyword evidence="4 5" id="KW-0472">Membrane</keyword>
<evidence type="ECO:0000256" key="4">
    <source>
        <dbReference type="ARBA" id="ARBA00023136"/>
    </source>
</evidence>
<gene>
    <name evidence="8" type="primary">LOC100186296</name>
</gene>
<reference evidence="8" key="3">
    <citation type="submission" date="2025-08" db="UniProtKB">
        <authorList>
            <consortium name="Ensembl"/>
        </authorList>
    </citation>
    <scope>IDENTIFICATION</scope>
</reference>
<keyword evidence="9" id="KW-1185">Reference proteome</keyword>
<evidence type="ECO:0000256" key="5">
    <source>
        <dbReference type="PROSITE-ProRule" id="PRU00581"/>
    </source>
</evidence>
<dbReference type="InParanoid" id="H2XV30"/>
<feature type="transmembrane region" description="Helical" evidence="6">
    <location>
        <begin position="94"/>
        <end position="118"/>
    </location>
</feature>
<reference evidence="8" key="4">
    <citation type="submission" date="2025-09" db="UniProtKB">
        <authorList>
            <consortium name="Ensembl"/>
        </authorList>
    </citation>
    <scope>IDENTIFICATION</scope>
</reference>
<evidence type="ECO:0000256" key="1">
    <source>
        <dbReference type="ARBA" id="ARBA00004141"/>
    </source>
</evidence>
<dbReference type="KEGG" id="cin:100186296"/>
<dbReference type="InterPro" id="IPR050578">
    <property type="entry name" value="MARVEL-CKLF_proteins"/>
</dbReference>
<feature type="transmembrane region" description="Helical" evidence="6">
    <location>
        <begin position="36"/>
        <end position="54"/>
    </location>
</feature>
<name>H2XV30_CIOIN</name>
<dbReference type="RefSeq" id="XP_002126971.1">
    <property type="nucleotide sequence ID" value="XM_002126935.4"/>
</dbReference>
<dbReference type="Pfam" id="PF01284">
    <property type="entry name" value="MARVEL"/>
    <property type="match status" value="1"/>
</dbReference>
<dbReference type="Proteomes" id="UP000008144">
    <property type="component" value="Chromosome 3"/>
</dbReference>
<dbReference type="FunCoup" id="H2XV30">
    <property type="interactions" value="1"/>
</dbReference>
<feature type="transmembrane region" description="Helical" evidence="6">
    <location>
        <begin position="60"/>
        <end position="82"/>
    </location>
</feature>
<dbReference type="InterPro" id="IPR008253">
    <property type="entry name" value="Marvel"/>
</dbReference>
<accession>H2XV30</accession>
<dbReference type="OrthoDB" id="6258237at2759"/>
<proteinExistence type="predicted"/>
<dbReference type="GeneTree" id="ENSGT00940000166637"/>
<feature type="transmembrane region" description="Helical" evidence="6">
    <location>
        <begin position="124"/>
        <end position="147"/>
    </location>
</feature>
<dbReference type="PROSITE" id="PS51225">
    <property type="entry name" value="MARVEL"/>
    <property type="match status" value="1"/>
</dbReference>
<dbReference type="Ensembl" id="ENSCINT00000033846.1">
    <property type="protein sequence ID" value="ENSCINP00000033514.1"/>
    <property type="gene ID" value="ENSCING00000019587.1"/>
</dbReference>
<dbReference type="OMA" id="IICMGCG"/>
<reference evidence="9" key="1">
    <citation type="journal article" date="2002" name="Science">
        <title>The draft genome of Ciona intestinalis: insights into chordate and vertebrate origins.</title>
        <authorList>
            <person name="Dehal P."/>
            <person name="Satou Y."/>
            <person name="Campbell R.K."/>
            <person name="Chapman J."/>
            <person name="Degnan B."/>
            <person name="De Tomaso A."/>
            <person name="Davidson B."/>
            <person name="Di Gregorio A."/>
            <person name="Gelpke M."/>
            <person name="Goodstein D.M."/>
            <person name="Harafuji N."/>
            <person name="Hastings K.E."/>
            <person name="Ho I."/>
            <person name="Hotta K."/>
            <person name="Huang W."/>
            <person name="Kawashima T."/>
            <person name="Lemaire P."/>
            <person name="Martinez D."/>
            <person name="Meinertzhagen I.A."/>
            <person name="Necula S."/>
            <person name="Nonaka M."/>
            <person name="Putnam N."/>
            <person name="Rash S."/>
            <person name="Saiga H."/>
            <person name="Satake M."/>
            <person name="Terry A."/>
            <person name="Yamada L."/>
            <person name="Wang H.G."/>
            <person name="Awazu S."/>
            <person name="Azumi K."/>
            <person name="Boore J."/>
            <person name="Branno M."/>
            <person name="Chin-Bow S."/>
            <person name="DeSantis R."/>
            <person name="Doyle S."/>
            <person name="Francino P."/>
            <person name="Keys D.N."/>
            <person name="Haga S."/>
            <person name="Hayashi H."/>
            <person name="Hino K."/>
            <person name="Imai K.S."/>
            <person name="Inaba K."/>
            <person name="Kano S."/>
            <person name="Kobayashi K."/>
            <person name="Kobayashi M."/>
            <person name="Lee B.I."/>
            <person name="Makabe K.W."/>
            <person name="Manohar C."/>
            <person name="Matassi G."/>
            <person name="Medina M."/>
            <person name="Mochizuki Y."/>
            <person name="Mount S."/>
            <person name="Morishita T."/>
            <person name="Miura S."/>
            <person name="Nakayama A."/>
            <person name="Nishizaka S."/>
            <person name="Nomoto H."/>
            <person name="Ohta F."/>
            <person name="Oishi K."/>
            <person name="Rigoutsos I."/>
            <person name="Sano M."/>
            <person name="Sasaki A."/>
            <person name="Sasakura Y."/>
            <person name="Shoguchi E."/>
            <person name="Shin-i T."/>
            <person name="Spagnuolo A."/>
            <person name="Stainier D."/>
            <person name="Suzuki M.M."/>
            <person name="Tassy O."/>
            <person name="Takatori N."/>
            <person name="Tokuoka M."/>
            <person name="Yagi K."/>
            <person name="Yoshizaki F."/>
            <person name="Wada S."/>
            <person name="Zhang C."/>
            <person name="Hyatt P.D."/>
            <person name="Larimer F."/>
            <person name="Detter C."/>
            <person name="Doggett N."/>
            <person name="Glavina T."/>
            <person name="Hawkins T."/>
            <person name="Richardson P."/>
            <person name="Lucas S."/>
            <person name="Kohara Y."/>
            <person name="Levine M."/>
            <person name="Satoh N."/>
            <person name="Rokhsar D.S."/>
        </authorList>
    </citation>
    <scope>NUCLEOTIDE SEQUENCE [LARGE SCALE GENOMIC DNA]</scope>
</reference>
<evidence type="ECO:0000256" key="6">
    <source>
        <dbReference type="SAM" id="Phobius"/>
    </source>
</evidence>
<comment type="subcellular location">
    <subcellularLocation>
        <location evidence="1">Membrane</location>
        <topology evidence="1">Multi-pass membrane protein</topology>
    </subcellularLocation>
</comment>
<organism evidence="8 9">
    <name type="scientific">Ciona intestinalis</name>
    <name type="common">Transparent sea squirt</name>
    <name type="synonym">Ascidia intestinalis</name>
    <dbReference type="NCBI Taxonomy" id="7719"/>
    <lineage>
        <taxon>Eukaryota</taxon>
        <taxon>Metazoa</taxon>
        <taxon>Chordata</taxon>
        <taxon>Tunicata</taxon>
        <taxon>Ascidiacea</taxon>
        <taxon>Phlebobranchia</taxon>
        <taxon>Cionidae</taxon>
        <taxon>Ciona</taxon>
    </lineage>
</organism>
<dbReference type="AlphaFoldDB" id="H2XV30"/>
<evidence type="ECO:0000259" key="7">
    <source>
        <dbReference type="PROSITE" id="PS51225"/>
    </source>
</evidence>
<reference evidence="8" key="2">
    <citation type="journal article" date="2008" name="Genome Biol.">
        <title>Improved genome assembly and evidence-based global gene model set for the chordate Ciona intestinalis: new insight into intron and operon populations.</title>
        <authorList>
            <person name="Satou Y."/>
            <person name="Mineta K."/>
            <person name="Ogasawara M."/>
            <person name="Sasakura Y."/>
            <person name="Shoguchi E."/>
            <person name="Ueno K."/>
            <person name="Yamada L."/>
            <person name="Matsumoto J."/>
            <person name="Wasserscheid J."/>
            <person name="Dewar K."/>
            <person name="Wiley G.B."/>
            <person name="Macmil S.L."/>
            <person name="Roe B.A."/>
            <person name="Zeller R.W."/>
            <person name="Hastings K.E."/>
            <person name="Lemaire P."/>
            <person name="Lindquist E."/>
            <person name="Endo T."/>
            <person name="Hotta K."/>
            <person name="Inaba K."/>
        </authorList>
    </citation>
    <scope>NUCLEOTIDE SEQUENCE [LARGE SCALE GENOMIC DNA]</scope>
    <source>
        <strain evidence="8">wild type</strain>
    </source>
</reference>
<evidence type="ECO:0000256" key="2">
    <source>
        <dbReference type="ARBA" id="ARBA00022692"/>
    </source>
</evidence>
<dbReference type="HOGENOM" id="CLU_1651561_0_0_1"/>
<dbReference type="PANTHER" id="PTHR22776">
    <property type="entry name" value="MARVEL-CONTAINING POTENTIAL LIPID RAFT-ASSOCIATED PROTEIN"/>
    <property type="match status" value="1"/>
</dbReference>
<dbReference type="PANTHER" id="PTHR22776:SF97">
    <property type="entry name" value="RE01453P"/>
    <property type="match status" value="1"/>
</dbReference>
<sequence length="162" mass="17789">MESQTTTTTTTTHTTTVSLNVNYVTSPLGILRICEMVLGLICWAIVASLSWLNYSPPWQFVMFVAVTSWITTVILFIIYVGAFHASICSGLPWAIIELLFNGFWAVFYFIAACVAAAYTAGWSLLVAATVFAWFTTICYVVHAAFAFKEYRGGSFSGSSVNT</sequence>